<reference evidence="2" key="1">
    <citation type="submission" date="2018-09" db="EMBL/GenBank/DDBJ databases">
        <authorList>
            <person name="Livingstone P.G."/>
            <person name="Whitworth D.E."/>
        </authorList>
    </citation>
    <scope>NUCLEOTIDE SEQUENCE [LARGE SCALE GENOMIC DNA]</scope>
    <source>
        <strain evidence="2">CA040B</strain>
    </source>
</reference>
<accession>A0A3A8NS28</accession>
<proteinExistence type="predicted"/>
<protein>
    <submittedName>
        <fullName evidence="1">Uncharacterized protein</fullName>
    </submittedName>
</protein>
<name>A0A3A8NS28_9BACT</name>
<organism evidence="1 2">
    <name type="scientific">Corallococcus sicarius</name>
    <dbReference type="NCBI Taxonomy" id="2316726"/>
    <lineage>
        <taxon>Bacteria</taxon>
        <taxon>Pseudomonadati</taxon>
        <taxon>Myxococcota</taxon>
        <taxon>Myxococcia</taxon>
        <taxon>Myxococcales</taxon>
        <taxon>Cystobacterineae</taxon>
        <taxon>Myxococcaceae</taxon>
        <taxon>Corallococcus</taxon>
    </lineage>
</organism>
<evidence type="ECO:0000313" key="2">
    <source>
        <dbReference type="Proteomes" id="UP000273405"/>
    </source>
</evidence>
<dbReference type="Proteomes" id="UP000273405">
    <property type="component" value="Unassembled WGS sequence"/>
</dbReference>
<dbReference type="OrthoDB" id="5515810at2"/>
<sequence length="141" mass="15272">MRERLGNARLSWGVRGAVGLAALLLGAPALSQTRELLEEGPQYSCFEATREGGATSETLAAQLCQGARSNAPAQCFRRVQEGGFLSEPQALQLCQYSTPTDDPASCFLKGRASSFLEETQLVQLCRPPIAEMLQFCPYGTR</sequence>
<keyword evidence="2" id="KW-1185">Reference proteome</keyword>
<dbReference type="EMBL" id="RAWG01000091">
    <property type="protein sequence ID" value="RKH42224.1"/>
    <property type="molecule type" value="Genomic_DNA"/>
</dbReference>
<comment type="caution">
    <text evidence="1">The sequence shown here is derived from an EMBL/GenBank/DDBJ whole genome shotgun (WGS) entry which is preliminary data.</text>
</comment>
<dbReference type="AlphaFoldDB" id="A0A3A8NS28"/>
<evidence type="ECO:0000313" key="1">
    <source>
        <dbReference type="EMBL" id="RKH42224.1"/>
    </source>
</evidence>
<gene>
    <name evidence="1" type="ORF">D7X12_16280</name>
</gene>